<proteinExistence type="predicted"/>
<dbReference type="SUPFAM" id="SSF48013">
    <property type="entry name" value="NusB-like"/>
    <property type="match status" value="1"/>
</dbReference>
<dbReference type="KEGG" id="cpri:FZC34_00830"/>
<dbReference type="AlphaFoldDB" id="A0A5C0UGP0"/>
<dbReference type="GO" id="GO:0006355">
    <property type="term" value="P:regulation of DNA-templated transcription"/>
    <property type="evidence" value="ECO:0007669"/>
    <property type="project" value="InterPro"/>
</dbReference>
<feature type="compositionally biased region" description="Basic and acidic residues" evidence="3">
    <location>
        <begin position="196"/>
        <end position="214"/>
    </location>
</feature>
<feature type="coiled-coil region" evidence="2">
    <location>
        <begin position="128"/>
        <end position="184"/>
    </location>
</feature>
<dbReference type="InterPro" id="IPR035926">
    <property type="entry name" value="NusB-like_sf"/>
</dbReference>
<accession>A0A5C0UGP0</accession>
<dbReference type="GO" id="GO:0003723">
    <property type="term" value="F:RNA binding"/>
    <property type="evidence" value="ECO:0007669"/>
    <property type="project" value="UniProtKB-KW"/>
</dbReference>
<dbReference type="Gene3D" id="1.10.940.10">
    <property type="entry name" value="NusB-like"/>
    <property type="match status" value="1"/>
</dbReference>
<dbReference type="Proteomes" id="UP000325004">
    <property type="component" value="Chromosome"/>
</dbReference>
<dbReference type="EMBL" id="CP043316">
    <property type="protein sequence ID" value="QEK38462.1"/>
    <property type="molecule type" value="Genomic_DNA"/>
</dbReference>
<evidence type="ECO:0000256" key="3">
    <source>
        <dbReference type="SAM" id="MobiDB-lite"/>
    </source>
</evidence>
<keyword evidence="2" id="KW-0175">Coiled coil</keyword>
<dbReference type="RefSeq" id="WP_148971578.1">
    <property type="nucleotide sequence ID" value="NZ_CP043316.1"/>
</dbReference>
<dbReference type="InterPro" id="IPR006027">
    <property type="entry name" value="NusB_RsmB_TIM44"/>
</dbReference>
<feature type="region of interest" description="Disordered" evidence="3">
    <location>
        <begin position="196"/>
        <end position="332"/>
    </location>
</feature>
<keyword evidence="1" id="KW-0694">RNA-binding</keyword>
<feature type="compositionally biased region" description="Acidic residues" evidence="3">
    <location>
        <begin position="229"/>
        <end position="243"/>
    </location>
</feature>
<evidence type="ECO:0000313" key="5">
    <source>
        <dbReference type="EMBL" id="QEK38462.1"/>
    </source>
</evidence>
<evidence type="ECO:0000259" key="4">
    <source>
        <dbReference type="Pfam" id="PF01029"/>
    </source>
</evidence>
<evidence type="ECO:0000256" key="1">
    <source>
        <dbReference type="ARBA" id="ARBA00022884"/>
    </source>
</evidence>
<organism evidence="5 6">
    <name type="scientific">Candidatus Cytomitobacter primus</name>
    <dbReference type="NCBI Taxonomy" id="2066024"/>
    <lineage>
        <taxon>Bacteria</taxon>
        <taxon>Pseudomonadati</taxon>
        <taxon>Pseudomonadota</taxon>
        <taxon>Alphaproteobacteria</taxon>
        <taxon>Holosporales</taxon>
        <taxon>Holosporaceae</taxon>
        <taxon>Candidatus Cytomitobacter</taxon>
    </lineage>
</organism>
<reference evidence="5 6" key="1">
    <citation type="submission" date="2019-08" db="EMBL/GenBank/DDBJ databases">
        <title>Highly reduced genomes of protist endosymbionts show evolutionary convergence.</title>
        <authorList>
            <person name="George E."/>
            <person name="Husnik F."/>
            <person name="Tashyreva D."/>
            <person name="Prokopchuk G."/>
            <person name="Horak A."/>
            <person name="Kwong W.K."/>
            <person name="Lukes J."/>
            <person name="Keeling P.J."/>
        </authorList>
    </citation>
    <scope>NUCLEOTIDE SEQUENCE [LARGE SCALE GENOMIC DNA]</scope>
    <source>
        <strain evidence="5">1604LC</strain>
    </source>
</reference>
<protein>
    <recommendedName>
        <fullName evidence="4">NusB/RsmB/TIM44 domain-containing protein</fullName>
    </recommendedName>
</protein>
<feature type="domain" description="NusB/RsmB/TIM44" evidence="4">
    <location>
        <begin position="8"/>
        <end position="125"/>
    </location>
</feature>
<feature type="compositionally biased region" description="Low complexity" evidence="3">
    <location>
        <begin position="304"/>
        <end position="318"/>
    </location>
</feature>
<sequence length="332" mass="40458">MLKRDQTRFWKVQAVYQFLMLDDRLLVKKNFINMVDDSGDQEKFFTDFDKIVDSAYKLKWKFEQSLYGKWKWQNLNCLVQAIFLSAAYELSIDSRKKQIISEYIGLAKIFGEDESANFIHANLDQLDLNNLDADYKKIADKEKEEEERYRAEEAYYRMQEKEAEERYKEEEARYKLREKEAEERYRAEEAYYRMQEKEAEERYKEEEARYKLENPSDENADNPNKNNENDDEEKIYDIDDNDGNSDHLDRDDRNYDNYHSDRDDRDRNYHNENGRYYRSNRNDDSFYRSNRNHDNYRDGNRDLNQNNESRYNNDNSYSSDKDNNYDDSNSSE</sequence>
<name>A0A5C0UGP0_9PROT</name>
<dbReference type="OrthoDB" id="9797817at2"/>
<feature type="compositionally biased region" description="Basic and acidic residues" evidence="3">
    <location>
        <begin position="244"/>
        <end position="301"/>
    </location>
</feature>
<dbReference type="Pfam" id="PF01029">
    <property type="entry name" value="NusB"/>
    <property type="match status" value="1"/>
</dbReference>
<gene>
    <name evidence="5" type="ORF">FZC34_00830</name>
</gene>
<evidence type="ECO:0000256" key="2">
    <source>
        <dbReference type="SAM" id="Coils"/>
    </source>
</evidence>
<evidence type="ECO:0000313" key="6">
    <source>
        <dbReference type="Proteomes" id="UP000325004"/>
    </source>
</evidence>
<keyword evidence="6" id="KW-1185">Reference proteome</keyword>